<feature type="domain" description="CCAAT-binding factor" evidence="3">
    <location>
        <begin position="411"/>
        <end position="591"/>
    </location>
</feature>
<protein>
    <recommendedName>
        <fullName evidence="3">CCAAT-binding factor domain-containing protein</fullName>
    </recommendedName>
</protein>
<dbReference type="InterPro" id="IPR040155">
    <property type="entry name" value="CEBPZ/Mak21-like"/>
</dbReference>
<reference evidence="4" key="1">
    <citation type="submission" date="2023-08" db="EMBL/GenBank/DDBJ databases">
        <authorList>
            <person name="Audoor S."/>
            <person name="Bilcke G."/>
        </authorList>
    </citation>
    <scope>NUCLEOTIDE SEQUENCE</scope>
</reference>
<sequence>MKQNSKRRRRGRSGKEDNGGDNDDGHRSVLIKASEENASNWYDIGRELPDRDTTIASDPPQPYHQDNKKIVSKYRSLADSIFQKELHASNKSPFQSSDERWVENTMKKGTLKDRIAAISVTVSTDPIHKLTSLDGLLSMAGCAETGGKTNSRVAQLASEALEDLFANTLLPKDRKLISLDQRPLYLYEPSKDGKSSGKTLSPRILLLWALEESIKSKYQVFLGKYLVRTLKEGLEIHKIAALKSASALLCTIPEGEHQLLAMIVNKLGDPGKKTSASAGHQLRMILQKHPNMQEVIAREVQQLAHRSHLSARALYNCVVFLNQLKLEKSDETSNLPASLIRTYFRLFEVAVRDKDPGRKDCDEKGMNSRLLSALLSGVNRARPYLPQKNQAMEAHVDSLYRVVHAATPSASTQALMLLYHLVIGARSDDSKTEAPNADGARRNRFYRALYASLSKLSHISHGKHSTMFFNLLYRAMKSDDDDSRVNACAKRLMSTALHANAATVAGSVFLLNEIAMSKPSLRVCLETVPIGRNCLLVLDDSKREPSSALVASNNGNAETRETGQSVGETMSPPLWELCLVSQHFHPSVSKFGSTIGDISYAGDPLRDFGLAPFLDKFSYRNPKSNKKVSDRYDRRRSIAERRSGMKLQIQSRLELPVNDPQFLEQEGVSEQDEFFLKFFSERARRDEIKGIKRQLESSETDDEEDPVEETGNVDLSTKSFAELEQAWETDSEEEAFADSLAEQLIESVADSNGNFDDEDPGMSDWSDFDGEQGQAASVNSSDDDDFLDIVSDSDSDASMRNRLDSSIVFVDAEEYENQYANSEHVSRKKRKTKVTN</sequence>
<evidence type="ECO:0000259" key="3">
    <source>
        <dbReference type="Pfam" id="PF03914"/>
    </source>
</evidence>
<keyword evidence="5" id="KW-1185">Reference proteome</keyword>
<evidence type="ECO:0000313" key="5">
    <source>
        <dbReference type="Proteomes" id="UP001295423"/>
    </source>
</evidence>
<evidence type="ECO:0000313" key="4">
    <source>
        <dbReference type="EMBL" id="CAJ1969029.1"/>
    </source>
</evidence>
<feature type="compositionally biased region" description="Basic residues" evidence="2">
    <location>
        <begin position="1"/>
        <end position="12"/>
    </location>
</feature>
<organism evidence="4 5">
    <name type="scientific">Cylindrotheca closterium</name>
    <dbReference type="NCBI Taxonomy" id="2856"/>
    <lineage>
        <taxon>Eukaryota</taxon>
        <taxon>Sar</taxon>
        <taxon>Stramenopiles</taxon>
        <taxon>Ochrophyta</taxon>
        <taxon>Bacillariophyta</taxon>
        <taxon>Bacillariophyceae</taxon>
        <taxon>Bacillariophycidae</taxon>
        <taxon>Bacillariales</taxon>
        <taxon>Bacillariaceae</taxon>
        <taxon>Cylindrotheca</taxon>
    </lineage>
</organism>
<evidence type="ECO:0000256" key="2">
    <source>
        <dbReference type="SAM" id="MobiDB-lite"/>
    </source>
</evidence>
<evidence type="ECO:0000256" key="1">
    <source>
        <dbReference type="ARBA" id="ARBA00007797"/>
    </source>
</evidence>
<dbReference type="Pfam" id="PF03914">
    <property type="entry name" value="CBF"/>
    <property type="match status" value="1"/>
</dbReference>
<comment type="caution">
    <text evidence="4">The sequence shown here is derived from an EMBL/GenBank/DDBJ whole genome shotgun (WGS) entry which is preliminary data.</text>
</comment>
<feature type="compositionally biased region" description="Basic and acidic residues" evidence="2">
    <location>
        <begin position="13"/>
        <end position="27"/>
    </location>
</feature>
<feature type="region of interest" description="Disordered" evidence="2">
    <location>
        <begin position="726"/>
        <end position="802"/>
    </location>
</feature>
<feature type="compositionally biased region" description="Polar residues" evidence="2">
    <location>
        <begin position="549"/>
        <end position="566"/>
    </location>
</feature>
<dbReference type="PANTHER" id="PTHR12048:SF0">
    <property type="entry name" value="CCAAT_ENHANCER-BINDING PROTEIN ZETA"/>
    <property type="match status" value="1"/>
</dbReference>
<proteinExistence type="inferred from homology"/>
<feature type="compositionally biased region" description="Acidic residues" evidence="2">
    <location>
        <begin position="781"/>
        <end position="795"/>
    </location>
</feature>
<dbReference type="PANTHER" id="PTHR12048">
    <property type="entry name" value="CCAAT-BINDING FACTOR-RELATED"/>
    <property type="match status" value="1"/>
</dbReference>
<gene>
    <name evidence="4" type="ORF">CYCCA115_LOCUS23511</name>
</gene>
<feature type="compositionally biased region" description="Basic and acidic residues" evidence="2">
    <location>
        <begin position="44"/>
        <end position="53"/>
    </location>
</feature>
<feature type="compositionally biased region" description="Acidic residues" evidence="2">
    <location>
        <begin position="726"/>
        <end position="736"/>
    </location>
</feature>
<name>A0AAD2GBL7_9STRA</name>
<feature type="compositionally biased region" description="Acidic residues" evidence="2">
    <location>
        <begin position="755"/>
        <end position="770"/>
    </location>
</feature>
<dbReference type="AlphaFoldDB" id="A0AAD2GBL7"/>
<accession>A0AAD2GBL7</accession>
<dbReference type="EMBL" id="CAKOGP040002423">
    <property type="protein sequence ID" value="CAJ1969029.1"/>
    <property type="molecule type" value="Genomic_DNA"/>
</dbReference>
<dbReference type="GO" id="GO:0005634">
    <property type="term" value="C:nucleus"/>
    <property type="evidence" value="ECO:0007669"/>
    <property type="project" value="TreeGrafter"/>
</dbReference>
<feature type="region of interest" description="Disordered" evidence="2">
    <location>
        <begin position="1"/>
        <end position="66"/>
    </location>
</feature>
<dbReference type="Proteomes" id="UP001295423">
    <property type="component" value="Unassembled WGS sequence"/>
</dbReference>
<comment type="similarity">
    <text evidence="1">Belongs to the CBF/MAK21 family.</text>
</comment>
<feature type="region of interest" description="Disordered" evidence="2">
    <location>
        <begin position="547"/>
        <end position="566"/>
    </location>
</feature>
<dbReference type="InterPro" id="IPR005612">
    <property type="entry name" value="CCAAT-binding_factor"/>
</dbReference>